<evidence type="ECO:0000256" key="2">
    <source>
        <dbReference type="ARBA" id="ARBA00010072"/>
    </source>
</evidence>
<sequence length="240" mass="26015">MLASQDLSAIFIYLLTGTQVTLEVTAAALVLAVLSAFILATLRVSHNAPLRYLAGFVVEGFRGTSALVQLFWAYYVFPMFGFQLSPFWAATFVLGLNCGSYFSEIVRSSFDAVPRGQKEASVALHLSRWYVFRHVTLPQALPILIPGFGNTLITLLKFTSLASLVTVQELSFRAGQIKSTTGSTAGIYLVTLAIYFLLSVVLGSAARLWERHAAAAAGRGDASRIGTRGKSQIPDWALSK</sequence>
<evidence type="ECO:0000256" key="1">
    <source>
        <dbReference type="ARBA" id="ARBA00004429"/>
    </source>
</evidence>
<evidence type="ECO:0000256" key="8">
    <source>
        <dbReference type="ARBA" id="ARBA00023136"/>
    </source>
</evidence>
<dbReference type="Pfam" id="PF00528">
    <property type="entry name" value="BPD_transp_1"/>
    <property type="match status" value="1"/>
</dbReference>
<comment type="similarity">
    <text evidence="2">Belongs to the binding-protein-dependent transport system permease family. HisMQ subfamily.</text>
</comment>
<dbReference type="NCBIfam" id="TIGR01726">
    <property type="entry name" value="HEQRo_perm_3TM"/>
    <property type="match status" value="1"/>
</dbReference>
<dbReference type="SUPFAM" id="SSF161098">
    <property type="entry name" value="MetI-like"/>
    <property type="match status" value="1"/>
</dbReference>
<evidence type="ECO:0000256" key="4">
    <source>
        <dbReference type="ARBA" id="ARBA00022475"/>
    </source>
</evidence>
<comment type="caution">
    <text evidence="11">The sequence shown here is derived from an EMBL/GenBank/DDBJ whole genome shotgun (WGS) entry which is preliminary data.</text>
</comment>
<feature type="transmembrane region" description="Helical" evidence="9">
    <location>
        <begin position="143"/>
        <end position="165"/>
    </location>
</feature>
<organism evidence="11 12">
    <name type="scientific">Pigmentiphaga soli</name>
    <dbReference type="NCBI Taxonomy" id="1007095"/>
    <lineage>
        <taxon>Bacteria</taxon>
        <taxon>Pseudomonadati</taxon>
        <taxon>Pseudomonadota</taxon>
        <taxon>Betaproteobacteria</taxon>
        <taxon>Burkholderiales</taxon>
        <taxon>Alcaligenaceae</taxon>
        <taxon>Pigmentiphaga</taxon>
    </lineage>
</organism>
<dbReference type="PANTHER" id="PTHR30614">
    <property type="entry name" value="MEMBRANE COMPONENT OF AMINO ACID ABC TRANSPORTER"/>
    <property type="match status" value="1"/>
</dbReference>
<dbReference type="InterPro" id="IPR043429">
    <property type="entry name" value="ArtM/GltK/GlnP/TcyL/YhdX-like"/>
</dbReference>
<reference evidence="12" key="1">
    <citation type="journal article" date="2019" name="Int. J. Syst. Evol. Microbiol.">
        <title>The Global Catalogue of Microorganisms (GCM) 10K type strain sequencing project: providing services to taxonomists for standard genome sequencing and annotation.</title>
        <authorList>
            <consortium name="The Broad Institute Genomics Platform"/>
            <consortium name="The Broad Institute Genome Sequencing Center for Infectious Disease"/>
            <person name="Wu L."/>
            <person name="Ma J."/>
        </authorList>
    </citation>
    <scope>NUCLEOTIDE SEQUENCE [LARGE SCALE GENOMIC DNA]</scope>
    <source>
        <strain evidence="12">JCM 17666</strain>
    </source>
</reference>
<dbReference type="EMBL" id="BAABFO010000007">
    <property type="protein sequence ID" value="GAA4330863.1"/>
    <property type="molecule type" value="Genomic_DNA"/>
</dbReference>
<dbReference type="Gene3D" id="1.10.3720.10">
    <property type="entry name" value="MetI-like"/>
    <property type="match status" value="1"/>
</dbReference>
<evidence type="ECO:0000256" key="6">
    <source>
        <dbReference type="ARBA" id="ARBA00022970"/>
    </source>
</evidence>
<keyword evidence="4" id="KW-1003">Cell membrane</keyword>
<evidence type="ECO:0000259" key="10">
    <source>
        <dbReference type="PROSITE" id="PS50928"/>
    </source>
</evidence>
<dbReference type="InterPro" id="IPR000515">
    <property type="entry name" value="MetI-like"/>
</dbReference>
<proteinExistence type="inferred from homology"/>
<comment type="subcellular location">
    <subcellularLocation>
        <location evidence="1">Cell inner membrane</location>
        <topology evidence="1">Multi-pass membrane protein</topology>
    </subcellularLocation>
    <subcellularLocation>
        <location evidence="9">Cell membrane</location>
        <topology evidence="9">Multi-pass membrane protein</topology>
    </subcellularLocation>
</comment>
<dbReference type="RefSeq" id="WP_345248675.1">
    <property type="nucleotide sequence ID" value="NZ_BAABFO010000007.1"/>
</dbReference>
<feature type="domain" description="ABC transmembrane type-1" evidence="10">
    <location>
        <begin position="18"/>
        <end position="202"/>
    </location>
</feature>
<keyword evidence="3 9" id="KW-0813">Transport</keyword>
<gene>
    <name evidence="11" type="primary">ehuC_1</name>
    <name evidence="11" type="ORF">GCM10023144_18920</name>
</gene>
<protein>
    <submittedName>
        <fullName evidence="11">Ectoine/hydroxyectoine ABC transporter permease subunit EhuC</fullName>
    </submittedName>
</protein>
<keyword evidence="6" id="KW-0029">Amino-acid transport</keyword>
<dbReference type="CDD" id="cd06261">
    <property type="entry name" value="TM_PBP2"/>
    <property type="match status" value="1"/>
</dbReference>
<feature type="transmembrane region" description="Helical" evidence="9">
    <location>
        <begin position="20"/>
        <end position="40"/>
    </location>
</feature>
<dbReference type="NCBIfam" id="TIGR03004">
    <property type="entry name" value="ectoine_ehuC"/>
    <property type="match status" value="1"/>
</dbReference>
<dbReference type="PROSITE" id="PS50928">
    <property type="entry name" value="ABC_TM1"/>
    <property type="match status" value="1"/>
</dbReference>
<evidence type="ECO:0000256" key="5">
    <source>
        <dbReference type="ARBA" id="ARBA00022692"/>
    </source>
</evidence>
<dbReference type="PANTHER" id="PTHR30614:SF0">
    <property type="entry name" value="L-CYSTINE TRANSPORT SYSTEM PERMEASE PROTEIN TCYL"/>
    <property type="match status" value="1"/>
</dbReference>
<keyword evidence="8 9" id="KW-0472">Membrane</keyword>
<name>A0ABP8GWI5_9BURK</name>
<accession>A0ABP8GWI5</accession>
<dbReference type="Proteomes" id="UP001501671">
    <property type="component" value="Unassembled WGS sequence"/>
</dbReference>
<evidence type="ECO:0000256" key="7">
    <source>
        <dbReference type="ARBA" id="ARBA00022989"/>
    </source>
</evidence>
<evidence type="ECO:0000313" key="12">
    <source>
        <dbReference type="Proteomes" id="UP001501671"/>
    </source>
</evidence>
<evidence type="ECO:0000313" key="11">
    <source>
        <dbReference type="EMBL" id="GAA4330863.1"/>
    </source>
</evidence>
<evidence type="ECO:0000256" key="9">
    <source>
        <dbReference type="RuleBase" id="RU363032"/>
    </source>
</evidence>
<keyword evidence="7 9" id="KW-1133">Transmembrane helix</keyword>
<dbReference type="InterPro" id="IPR010065">
    <property type="entry name" value="AA_ABC_transptr_permease_3TM"/>
</dbReference>
<keyword evidence="5 9" id="KW-0812">Transmembrane</keyword>
<dbReference type="InterPro" id="IPR035906">
    <property type="entry name" value="MetI-like_sf"/>
</dbReference>
<keyword evidence="12" id="KW-1185">Reference proteome</keyword>
<dbReference type="InterPro" id="IPR014342">
    <property type="entry name" value="Ectoine_EhuC"/>
</dbReference>
<evidence type="ECO:0000256" key="3">
    <source>
        <dbReference type="ARBA" id="ARBA00022448"/>
    </source>
</evidence>
<feature type="transmembrane region" description="Helical" evidence="9">
    <location>
        <begin position="185"/>
        <end position="209"/>
    </location>
</feature>